<evidence type="ECO:0000256" key="1">
    <source>
        <dbReference type="SAM" id="MobiDB-lite"/>
    </source>
</evidence>
<feature type="domain" description="Gfo/Idh/MocA-like oxidoreductase C-terminal" evidence="3">
    <location>
        <begin position="130"/>
        <end position="342"/>
    </location>
</feature>
<dbReference type="Proteomes" id="UP000598467">
    <property type="component" value="Unassembled WGS sequence"/>
</dbReference>
<evidence type="ECO:0000259" key="2">
    <source>
        <dbReference type="Pfam" id="PF01408"/>
    </source>
</evidence>
<dbReference type="GO" id="GO:0000166">
    <property type="term" value="F:nucleotide binding"/>
    <property type="evidence" value="ECO:0007669"/>
    <property type="project" value="InterPro"/>
</dbReference>
<dbReference type="PANTHER" id="PTHR43377:SF8">
    <property type="entry name" value="BLR3664 PROTEIN"/>
    <property type="match status" value="1"/>
</dbReference>
<name>A0A926P1A2_9HYPH</name>
<evidence type="ECO:0000313" key="4">
    <source>
        <dbReference type="EMBL" id="MBD1549404.1"/>
    </source>
</evidence>
<dbReference type="PANTHER" id="PTHR43377">
    <property type="entry name" value="BILIVERDIN REDUCTASE A"/>
    <property type="match status" value="1"/>
</dbReference>
<feature type="region of interest" description="Disordered" evidence="1">
    <location>
        <begin position="341"/>
        <end position="360"/>
    </location>
</feature>
<evidence type="ECO:0000313" key="5">
    <source>
        <dbReference type="Proteomes" id="UP000598467"/>
    </source>
</evidence>
<dbReference type="Pfam" id="PF01408">
    <property type="entry name" value="GFO_IDH_MocA"/>
    <property type="match status" value="1"/>
</dbReference>
<accession>A0A926P1A2</accession>
<dbReference type="RefSeq" id="WP_190294093.1">
    <property type="nucleotide sequence ID" value="NZ_JABFCZ010000037.1"/>
</dbReference>
<dbReference type="InterPro" id="IPR004104">
    <property type="entry name" value="Gfo/Idh/MocA-like_OxRdtase_C"/>
</dbReference>
<evidence type="ECO:0000259" key="3">
    <source>
        <dbReference type="Pfam" id="PF02894"/>
    </source>
</evidence>
<dbReference type="InterPro" id="IPR036291">
    <property type="entry name" value="NAD(P)-bd_dom_sf"/>
</dbReference>
<gene>
    <name evidence="4" type="ORF">HK439_24355</name>
</gene>
<comment type="caution">
    <text evidence="4">The sequence shown here is derived from an EMBL/GenBank/DDBJ whole genome shotgun (WGS) entry which is preliminary data.</text>
</comment>
<dbReference type="AlphaFoldDB" id="A0A926P1A2"/>
<feature type="domain" description="Gfo/Idh/MocA-like oxidoreductase N-terminal" evidence="2">
    <location>
        <begin position="3"/>
        <end position="118"/>
    </location>
</feature>
<reference evidence="4" key="1">
    <citation type="submission" date="2020-05" db="EMBL/GenBank/DDBJ databases">
        <title>Identification of trans-AT polyketide cluster in two marine bacteria, producers of a novel glutaramide-containing polyketide sesbanimide D and analogs.</title>
        <authorList>
            <person name="Kacar D."/>
            <person name="Rodriguez P."/>
            <person name="Canedo L."/>
            <person name="Gonzalez E."/>
            <person name="Galan B."/>
            <person name="De La Calle F."/>
            <person name="Garcia J.L."/>
        </authorList>
    </citation>
    <scope>NUCLEOTIDE SEQUENCE</scope>
    <source>
        <strain evidence="4">PHM038</strain>
    </source>
</reference>
<sequence length="360" mass="38353">MKRIAVIGAGVIGRTHIDAIRRTAGFSLAGIIEPGPSGASLSGTLDCPLYPDLQALIADSPDGAIVATPNALHVPIGTALLRAGIPALIEKPVAESADAGHDLVAVSAETGVPGLVGHHRRYNPIIRSAKSRIVDGSFGQLVMGVLSYSLFKPDSYFDLAWRREPGNGGPLLINLIHEVDLLRHFFGPIRSVTAISSNARRGLDVEDTAAAIFRFSNGGLVTAAVSDAAVGPWAWDLTAGENLERFPAHDAISHMFCGSEGAFSLPDLSWWEHDGPKDWTHQMEHSLLGRDDQDSYDAQLRHFGAVIEGREAPEVTLLDGLENLRVIEALGQAARENRTIQIDASPPIGTSGPDQERGAI</sequence>
<dbReference type="Gene3D" id="3.30.360.10">
    <property type="entry name" value="Dihydrodipicolinate Reductase, domain 2"/>
    <property type="match status" value="1"/>
</dbReference>
<dbReference type="SUPFAM" id="SSF55347">
    <property type="entry name" value="Glyceraldehyde-3-phosphate dehydrogenase-like, C-terminal domain"/>
    <property type="match status" value="1"/>
</dbReference>
<dbReference type="InterPro" id="IPR000683">
    <property type="entry name" value="Gfo/Idh/MocA-like_OxRdtase_N"/>
</dbReference>
<organism evidence="4 5">
    <name type="scientific">Roseibium aggregatum</name>
    <dbReference type="NCBI Taxonomy" id="187304"/>
    <lineage>
        <taxon>Bacteria</taxon>
        <taxon>Pseudomonadati</taxon>
        <taxon>Pseudomonadota</taxon>
        <taxon>Alphaproteobacteria</taxon>
        <taxon>Hyphomicrobiales</taxon>
        <taxon>Stappiaceae</taxon>
        <taxon>Roseibium</taxon>
    </lineage>
</organism>
<dbReference type="InterPro" id="IPR051450">
    <property type="entry name" value="Gfo/Idh/MocA_Oxidoreductases"/>
</dbReference>
<dbReference type="Gene3D" id="3.40.50.720">
    <property type="entry name" value="NAD(P)-binding Rossmann-like Domain"/>
    <property type="match status" value="1"/>
</dbReference>
<proteinExistence type="predicted"/>
<protein>
    <submittedName>
        <fullName evidence="4">Gfo/Idh/MocA family oxidoreductase</fullName>
    </submittedName>
</protein>
<dbReference type="SUPFAM" id="SSF51735">
    <property type="entry name" value="NAD(P)-binding Rossmann-fold domains"/>
    <property type="match status" value="1"/>
</dbReference>
<dbReference type="Pfam" id="PF02894">
    <property type="entry name" value="GFO_IDH_MocA_C"/>
    <property type="match status" value="1"/>
</dbReference>
<dbReference type="EMBL" id="JABFCZ010000037">
    <property type="protein sequence ID" value="MBD1549404.1"/>
    <property type="molecule type" value="Genomic_DNA"/>
</dbReference>